<dbReference type="Proteomes" id="UP001295740">
    <property type="component" value="Unassembled WGS sequence"/>
</dbReference>
<organism evidence="2 3">
    <name type="scientific">Anthostomella pinea</name>
    <dbReference type="NCBI Taxonomy" id="933095"/>
    <lineage>
        <taxon>Eukaryota</taxon>
        <taxon>Fungi</taxon>
        <taxon>Dikarya</taxon>
        <taxon>Ascomycota</taxon>
        <taxon>Pezizomycotina</taxon>
        <taxon>Sordariomycetes</taxon>
        <taxon>Xylariomycetidae</taxon>
        <taxon>Xylariales</taxon>
        <taxon>Xylariaceae</taxon>
        <taxon>Anthostomella</taxon>
    </lineage>
</organism>
<reference evidence="2" key="1">
    <citation type="submission" date="2023-10" db="EMBL/GenBank/DDBJ databases">
        <authorList>
            <person name="Hackl T."/>
        </authorList>
    </citation>
    <scope>NUCLEOTIDE SEQUENCE</scope>
</reference>
<evidence type="ECO:0000313" key="3">
    <source>
        <dbReference type="Proteomes" id="UP001295740"/>
    </source>
</evidence>
<protein>
    <submittedName>
        <fullName evidence="2">Uu.00g086130.m01.CDS01</fullName>
    </submittedName>
</protein>
<sequence>MSFRSFLLGGLNILTLFSQSATAHPHGHNAPVFVRSVRARDTSQVFPNVGNSTFTVESAEVKLADGAPWLPRIAKLSDGTVLAVSTRFENGTADHVLQLSRSTNGGQSFSHLTNIAEGPDDIDNGFLLELPASAASSNSTSSKRASLPIVLVSYRDHEKNADGSYNTFRIKVARSENGGQTWNDPVVAVEKPANGSKVGIWEAFMRFTKDGKTIQMTYSGELAQDNQETFRVTSPDFGASWTAPVNLRLHSTDQSMRDGMQSIAEVSEEDGTEKLIMELEVKVGSVVHMEYVISEDDGETWGHRGTIYKPAGADHSAGAGQIARIGDTMLALVFLTDEDYEEVQWPDKGETKALFSDGILRNGALRWAEKPLTVFGKGSIWPGVVQWSANSIMALASHDKAAYGRIVKVSA</sequence>
<keyword evidence="1" id="KW-0732">Signal</keyword>
<name>A0AAI8YJW5_9PEZI</name>
<evidence type="ECO:0000256" key="1">
    <source>
        <dbReference type="SAM" id="SignalP"/>
    </source>
</evidence>
<comment type="caution">
    <text evidence="2">The sequence shown here is derived from an EMBL/GenBank/DDBJ whole genome shotgun (WGS) entry which is preliminary data.</text>
</comment>
<dbReference type="InterPro" id="IPR036278">
    <property type="entry name" value="Sialidase_sf"/>
</dbReference>
<proteinExistence type="predicted"/>
<gene>
    <name evidence="2" type="ORF">KHLLAP_LOCUS7895</name>
</gene>
<accession>A0AAI8YJW5</accession>
<keyword evidence="3" id="KW-1185">Reference proteome</keyword>
<feature type="signal peptide" evidence="1">
    <location>
        <begin position="1"/>
        <end position="23"/>
    </location>
</feature>
<dbReference type="EMBL" id="CAUWAG010000010">
    <property type="protein sequence ID" value="CAJ2507427.1"/>
    <property type="molecule type" value="Genomic_DNA"/>
</dbReference>
<evidence type="ECO:0000313" key="2">
    <source>
        <dbReference type="EMBL" id="CAJ2507427.1"/>
    </source>
</evidence>
<dbReference type="Gene3D" id="2.120.10.10">
    <property type="match status" value="1"/>
</dbReference>
<dbReference type="PANTHER" id="PTHR38792:SF3">
    <property type="entry name" value="BNR_ASP-BOX REPEAT DOMAIN PROTEIN (AFU_ORTHOLOGUE AFUA_7G06430)-RELATED"/>
    <property type="match status" value="1"/>
</dbReference>
<dbReference type="CDD" id="cd15482">
    <property type="entry name" value="Sialidase_non-viral"/>
    <property type="match status" value="1"/>
</dbReference>
<feature type="chain" id="PRO_5042476642" evidence="1">
    <location>
        <begin position="24"/>
        <end position="411"/>
    </location>
</feature>
<dbReference type="AlphaFoldDB" id="A0AAI8YJW5"/>
<dbReference type="SUPFAM" id="SSF50939">
    <property type="entry name" value="Sialidases"/>
    <property type="match status" value="1"/>
</dbReference>
<dbReference type="PANTHER" id="PTHR38792">
    <property type="entry name" value="BNR/ASP-BOX REPEAT DOMAIN PROTEIN (AFU_ORTHOLOGUE AFUA_7G06430)-RELATED"/>
    <property type="match status" value="1"/>
</dbReference>